<keyword evidence="4 6" id="KW-0472">Membrane</keyword>
<comment type="caution">
    <text evidence="8">The sequence shown here is derived from an EMBL/GenBank/DDBJ whole genome shotgun (WGS) entry which is preliminary data.</text>
</comment>
<feature type="compositionally biased region" description="Basic and acidic residues" evidence="5">
    <location>
        <begin position="108"/>
        <end position="123"/>
    </location>
</feature>
<evidence type="ECO:0000256" key="6">
    <source>
        <dbReference type="SAM" id="Phobius"/>
    </source>
</evidence>
<dbReference type="Gene3D" id="2.60.120.260">
    <property type="entry name" value="Galactose-binding domain-like"/>
    <property type="match status" value="1"/>
</dbReference>
<dbReference type="Pfam" id="PF07738">
    <property type="entry name" value="Sad1_UNC"/>
    <property type="match status" value="1"/>
</dbReference>
<dbReference type="PANTHER" id="PTHR12953">
    <property type="entry name" value="MEMBRANE PROTEIN CH1 RELATED"/>
    <property type="match status" value="1"/>
</dbReference>
<evidence type="ECO:0000313" key="8">
    <source>
        <dbReference type="EMBL" id="KAK9720806.1"/>
    </source>
</evidence>
<dbReference type="EMBL" id="JASJQH010007000">
    <property type="protein sequence ID" value="KAK9720806.1"/>
    <property type="molecule type" value="Genomic_DNA"/>
</dbReference>
<proteinExistence type="predicted"/>
<protein>
    <recommendedName>
        <fullName evidence="7">SUN domain-containing protein</fullName>
    </recommendedName>
</protein>
<name>A0ABR2W5H2_9FUNG</name>
<dbReference type="PROSITE" id="PS51469">
    <property type="entry name" value="SUN"/>
    <property type="match status" value="1"/>
</dbReference>
<dbReference type="InterPro" id="IPR008979">
    <property type="entry name" value="Galactose-bd-like_sf"/>
</dbReference>
<keyword evidence="3 6" id="KW-1133">Transmembrane helix</keyword>
<evidence type="ECO:0000256" key="5">
    <source>
        <dbReference type="SAM" id="MobiDB-lite"/>
    </source>
</evidence>
<organism evidence="8 9">
    <name type="scientific">Basidiobolus ranarum</name>
    <dbReference type="NCBI Taxonomy" id="34480"/>
    <lineage>
        <taxon>Eukaryota</taxon>
        <taxon>Fungi</taxon>
        <taxon>Fungi incertae sedis</taxon>
        <taxon>Zoopagomycota</taxon>
        <taxon>Entomophthoromycotina</taxon>
        <taxon>Basidiobolomycetes</taxon>
        <taxon>Basidiobolales</taxon>
        <taxon>Basidiobolaceae</taxon>
        <taxon>Basidiobolus</taxon>
    </lineage>
</organism>
<dbReference type="InterPro" id="IPR012919">
    <property type="entry name" value="SUN_dom"/>
</dbReference>
<sequence>MSTWEGFKKPVYWFLLTLFLLNTTPFLWKSIRKEGQGSLQQTLNQLIDSLRNVSVENVREKMGSPETFQFSRLINQLTLNVVFPRFDNTDQHKRSDDVDASGTNSHSSELRVTKNVKDDKPKSSKERFNYASFDCAAAVLKSNSEAKGATAILNESKDQYMWNECTAERHVIVELCDDILIDTVALSNYEFFSSIFKDLRISVSNRYPPKDNSGWKILGEFQARNIRDVQVFHISNPLIWARYIRIDFLSHYGNEFICPVSLLRVHGTTMMEEYKREDDELLSEASNALSSEVINSKSIIQHTLPALKPEDALPLPKIQAPPLSNFDVIDSEVKNIIDIGSFQSLHPHPSGSNSIEDETVQSVSTSTPAQHESRQSYGSHTTPPGGTQESIFKTITKRLNILEQNMALSYKYFSEQSNTMNEIFANIDASQKQHLWNALVSLNNTAMSQLNILRSTYELVWQTTLLESKTYRTNTDEEIRKITHQIHILADEVLFEKRLGAIQLVLLCVLIVIVGASNLFKDPFRIIKKGKVD</sequence>
<evidence type="ECO:0000313" key="9">
    <source>
        <dbReference type="Proteomes" id="UP001479436"/>
    </source>
</evidence>
<comment type="subcellular location">
    <subcellularLocation>
        <location evidence="1">Endomembrane system</location>
    </subcellularLocation>
</comment>
<evidence type="ECO:0000256" key="3">
    <source>
        <dbReference type="ARBA" id="ARBA00022989"/>
    </source>
</evidence>
<feature type="transmembrane region" description="Helical" evidence="6">
    <location>
        <begin position="501"/>
        <end position="520"/>
    </location>
</feature>
<feature type="domain" description="SUN" evidence="7">
    <location>
        <begin position="104"/>
        <end position="270"/>
    </location>
</feature>
<accession>A0ABR2W5H2</accession>
<reference evidence="8 9" key="1">
    <citation type="submission" date="2023-04" db="EMBL/GenBank/DDBJ databases">
        <title>Genome of Basidiobolus ranarum AG-B5.</title>
        <authorList>
            <person name="Stajich J.E."/>
            <person name="Carter-House D."/>
            <person name="Gryganskyi A."/>
        </authorList>
    </citation>
    <scope>NUCLEOTIDE SEQUENCE [LARGE SCALE GENOMIC DNA]</scope>
    <source>
        <strain evidence="8 9">AG-B5</strain>
    </source>
</reference>
<feature type="region of interest" description="Disordered" evidence="5">
    <location>
        <begin position="92"/>
        <end position="123"/>
    </location>
</feature>
<keyword evidence="2 6" id="KW-0812">Transmembrane</keyword>
<dbReference type="SUPFAM" id="SSF49785">
    <property type="entry name" value="Galactose-binding domain-like"/>
    <property type="match status" value="1"/>
</dbReference>
<evidence type="ECO:0000259" key="7">
    <source>
        <dbReference type="PROSITE" id="PS51469"/>
    </source>
</evidence>
<evidence type="ECO:0000256" key="2">
    <source>
        <dbReference type="ARBA" id="ARBA00022692"/>
    </source>
</evidence>
<dbReference type="PANTHER" id="PTHR12953:SF0">
    <property type="entry name" value="SUN DOMAIN-CONTAINING OSSIFICATION FACTOR"/>
    <property type="match status" value="1"/>
</dbReference>
<evidence type="ECO:0000256" key="4">
    <source>
        <dbReference type="ARBA" id="ARBA00023136"/>
    </source>
</evidence>
<dbReference type="InterPro" id="IPR045120">
    <property type="entry name" value="Suco/Slp1-like"/>
</dbReference>
<keyword evidence="9" id="KW-1185">Reference proteome</keyword>
<feature type="compositionally biased region" description="Polar residues" evidence="5">
    <location>
        <begin position="350"/>
        <end position="389"/>
    </location>
</feature>
<evidence type="ECO:0000256" key="1">
    <source>
        <dbReference type="ARBA" id="ARBA00004308"/>
    </source>
</evidence>
<dbReference type="Proteomes" id="UP001479436">
    <property type="component" value="Unassembled WGS sequence"/>
</dbReference>
<feature type="region of interest" description="Disordered" evidence="5">
    <location>
        <begin position="347"/>
        <end position="389"/>
    </location>
</feature>
<gene>
    <name evidence="8" type="ORF">K7432_003870</name>
</gene>